<keyword evidence="4 7" id="KW-0812">Transmembrane</keyword>
<evidence type="ECO:0000313" key="9">
    <source>
        <dbReference type="Proteomes" id="UP000014634"/>
    </source>
</evidence>
<feature type="transmembrane region" description="Helical" evidence="7">
    <location>
        <begin position="293"/>
        <end position="314"/>
    </location>
</feature>
<evidence type="ECO:0000256" key="3">
    <source>
        <dbReference type="ARBA" id="ARBA00022475"/>
    </source>
</evidence>
<feature type="transmembrane region" description="Helical" evidence="7">
    <location>
        <begin position="358"/>
        <end position="376"/>
    </location>
</feature>
<dbReference type="RefSeq" id="WP_016522274.1">
    <property type="nucleotide sequence ID" value="NZ_KE332517.1"/>
</dbReference>
<evidence type="ECO:0000256" key="5">
    <source>
        <dbReference type="ARBA" id="ARBA00022989"/>
    </source>
</evidence>
<dbReference type="GO" id="GO:0005886">
    <property type="term" value="C:plasma membrane"/>
    <property type="evidence" value="ECO:0007669"/>
    <property type="project" value="UniProtKB-SubCell"/>
</dbReference>
<feature type="transmembrane region" description="Helical" evidence="7">
    <location>
        <begin position="140"/>
        <end position="164"/>
    </location>
</feature>
<dbReference type="PANTHER" id="PTHR30250">
    <property type="entry name" value="PST FAMILY PREDICTED COLANIC ACID TRANSPORTER"/>
    <property type="match status" value="1"/>
</dbReference>
<evidence type="ECO:0000256" key="6">
    <source>
        <dbReference type="ARBA" id="ARBA00023136"/>
    </source>
</evidence>
<evidence type="ECO:0000313" key="8">
    <source>
        <dbReference type="EMBL" id="EPF29575.1"/>
    </source>
</evidence>
<sequence length="476" mass="53449">MSSLNKQVYSGVQWITLSTITLVITQMVSTAVLVRLLDKSDFGLMALVMVVKGFADIFMDFGITVAILHKQDMSQNQYSSLYWLNMFAGIIIYVVICLISPLIASFYHEIALLKLIPLMCLAIPFSSIGRQQKTLLQKELYFRAIAVVDIISALMGLCAALYFAYTGWGVYALVFSNLARYTVGNIIYFFVGVKIVPIKLHFKLSETLSSLKIGGYHTVSQVINYFTGSFDVLIIGKLLGAEGLGIYNLAKDLVTKPSALVAPIASKVATPIFSKMQDDSEQMNRSFFSVQKIVSYLNGFVYLGVFALAEPFVAFYYGEKYLVCVPLIHVLAIYYFIRQYGDTIGMVCIAKGRTDIDMWWNIIVVCFTPLVLWIGAQYSILVVTFALLLSQLVLTYPGWYMYSNKLLGIPFIRYYNNFLKTVGVFILPIIVSLLLIRFLSFPAIVVFLITGAVFTVITFVLLLVFENSLVNKIVRR</sequence>
<dbReference type="EMBL" id="ATFE01000003">
    <property type="protein sequence ID" value="EPF29575.1"/>
    <property type="molecule type" value="Genomic_DNA"/>
</dbReference>
<feature type="transmembrane region" description="Helical" evidence="7">
    <location>
        <begin position="441"/>
        <end position="465"/>
    </location>
</feature>
<feature type="transmembrane region" description="Helical" evidence="7">
    <location>
        <begin position="320"/>
        <end position="337"/>
    </location>
</feature>
<name>A0AA87NTB0_TREMD</name>
<reference evidence="8 9" key="1">
    <citation type="submission" date="2013-04" db="EMBL/GenBank/DDBJ databases">
        <title>The Genome Sequence of Treponema medium ATCC 700293.</title>
        <authorList>
            <consortium name="The Broad Institute Genomics Platform"/>
            <person name="Earl A."/>
            <person name="Ward D."/>
            <person name="Feldgarden M."/>
            <person name="Gevers D."/>
            <person name="Leonetti C."/>
            <person name="Blanton J.M."/>
            <person name="Dewhirst F.E."/>
            <person name="Izard J."/>
            <person name="Walker B."/>
            <person name="Young S."/>
            <person name="Zeng Q."/>
            <person name="Gargeya S."/>
            <person name="Fitzgerald M."/>
            <person name="Haas B."/>
            <person name="Abouelleil A."/>
            <person name="Allen A.W."/>
            <person name="Alvarado L."/>
            <person name="Arachchi H.M."/>
            <person name="Berlin A.M."/>
            <person name="Chapman S.B."/>
            <person name="Gainer-Dewar J."/>
            <person name="Goldberg J."/>
            <person name="Griggs A."/>
            <person name="Gujja S."/>
            <person name="Hansen M."/>
            <person name="Howarth C."/>
            <person name="Imamovic A."/>
            <person name="Ireland A."/>
            <person name="Larimer J."/>
            <person name="McCowan C."/>
            <person name="Murphy C."/>
            <person name="Pearson M."/>
            <person name="Poon T.W."/>
            <person name="Priest M."/>
            <person name="Roberts A."/>
            <person name="Saif S."/>
            <person name="Shea T."/>
            <person name="Sisk P."/>
            <person name="Sykes S."/>
            <person name="Wortman J."/>
            <person name="Nusbaum C."/>
            <person name="Birren B."/>
        </authorList>
    </citation>
    <scope>NUCLEOTIDE SEQUENCE [LARGE SCALE GENOMIC DNA]</scope>
    <source>
        <strain evidence="8 9">ATCC 700293</strain>
    </source>
</reference>
<keyword evidence="5 7" id="KW-1133">Transmembrane helix</keyword>
<dbReference type="CDD" id="cd13127">
    <property type="entry name" value="MATE_tuaB_like"/>
    <property type="match status" value="1"/>
</dbReference>
<organism evidence="8 9">
    <name type="scientific">Treponema medium ATCC 700293</name>
    <dbReference type="NCBI Taxonomy" id="1125700"/>
    <lineage>
        <taxon>Bacteria</taxon>
        <taxon>Pseudomonadati</taxon>
        <taxon>Spirochaetota</taxon>
        <taxon>Spirochaetia</taxon>
        <taxon>Spirochaetales</taxon>
        <taxon>Treponemataceae</taxon>
        <taxon>Treponema</taxon>
    </lineage>
</organism>
<feature type="transmembrane region" description="Helical" evidence="7">
    <location>
        <begin position="110"/>
        <end position="128"/>
    </location>
</feature>
<comment type="similarity">
    <text evidence="2">Belongs to the polysaccharide synthase family.</text>
</comment>
<proteinExistence type="inferred from homology"/>
<evidence type="ECO:0000256" key="1">
    <source>
        <dbReference type="ARBA" id="ARBA00004651"/>
    </source>
</evidence>
<evidence type="ECO:0000256" key="4">
    <source>
        <dbReference type="ARBA" id="ARBA00022692"/>
    </source>
</evidence>
<dbReference type="PANTHER" id="PTHR30250:SF10">
    <property type="entry name" value="LIPOPOLYSACCHARIDE BIOSYNTHESIS PROTEIN WZXC"/>
    <property type="match status" value="1"/>
</dbReference>
<keyword evidence="6 7" id="KW-0472">Membrane</keyword>
<feature type="transmembrane region" description="Helical" evidence="7">
    <location>
        <begin position="414"/>
        <end position="435"/>
    </location>
</feature>
<evidence type="ECO:0000256" key="7">
    <source>
        <dbReference type="SAM" id="Phobius"/>
    </source>
</evidence>
<gene>
    <name evidence="8" type="ORF">HMPREF9195_00276</name>
</gene>
<comment type="caution">
    <text evidence="8">The sequence shown here is derived from an EMBL/GenBank/DDBJ whole genome shotgun (WGS) entry which is preliminary data.</text>
</comment>
<feature type="transmembrane region" description="Helical" evidence="7">
    <location>
        <begin position="382"/>
        <end position="402"/>
    </location>
</feature>
<comment type="subcellular location">
    <subcellularLocation>
        <location evidence="1">Cell membrane</location>
        <topology evidence="1">Multi-pass membrane protein</topology>
    </subcellularLocation>
</comment>
<feature type="transmembrane region" description="Helical" evidence="7">
    <location>
        <begin position="12"/>
        <end position="36"/>
    </location>
</feature>
<evidence type="ECO:0008006" key="10">
    <source>
        <dbReference type="Google" id="ProtNLM"/>
    </source>
</evidence>
<feature type="transmembrane region" description="Helical" evidence="7">
    <location>
        <begin position="42"/>
        <end position="68"/>
    </location>
</feature>
<dbReference type="NCBIfam" id="NF007773">
    <property type="entry name" value="PRK10459.1"/>
    <property type="match status" value="1"/>
</dbReference>
<feature type="transmembrane region" description="Helical" evidence="7">
    <location>
        <begin position="170"/>
        <end position="191"/>
    </location>
</feature>
<dbReference type="Proteomes" id="UP000014634">
    <property type="component" value="Unassembled WGS sequence"/>
</dbReference>
<keyword evidence="3" id="KW-1003">Cell membrane</keyword>
<evidence type="ECO:0000256" key="2">
    <source>
        <dbReference type="ARBA" id="ARBA00007430"/>
    </source>
</evidence>
<dbReference type="InterPro" id="IPR050833">
    <property type="entry name" value="Poly_Biosynth_Transport"/>
</dbReference>
<dbReference type="Pfam" id="PF13440">
    <property type="entry name" value="Polysacc_synt_3"/>
    <property type="match status" value="1"/>
</dbReference>
<protein>
    <recommendedName>
        <fullName evidence="10">Polysaccharide biosynthesis protein C-terminal domain-containing protein</fullName>
    </recommendedName>
</protein>
<feature type="transmembrane region" description="Helical" evidence="7">
    <location>
        <begin position="80"/>
        <end position="104"/>
    </location>
</feature>
<dbReference type="AlphaFoldDB" id="A0AA87NTB0"/>
<accession>A0AA87NTB0</accession>